<accession>A0A017SUZ2</accession>
<dbReference type="AlphaFoldDB" id="A0A017SUZ2"/>
<sequence>MPIIRLSAGVSCAGRNERWFTLRPRRLARGCWSCLCARPWRSRERGRAAPVDAGTPAEGHLDGAESRARPARNQASGLTHFPDFRQICEPDRRRCNTLRLANLPERSCWSSS</sequence>
<comment type="caution">
    <text evidence="2">The sequence shown here is derived from an EMBL/GenBank/DDBJ whole genome shotgun (WGS) entry which is preliminary data.</text>
</comment>
<reference evidence="2 3" key="1">
    <citation type="submission" date="2013-05" db="EMBL/GenBank/DDBJ databases">
        <title>Genome assembly of Chondromyces apiculatus DSM 436.</title>
        <authorList>
            <person name="Sharma G."/>
            <person name="Khatri I."/>
            <person name="Kaur C."/>
            <person name="Mayilraj S."/>
            <person name="Subramanian S."/>
        </authorList>
    </citation>
    <scope>NUCLEOTIDE SEQUENCE [LARGE SCALE GENOMIC DNA]</scope>
    <source>
        <strain evidence="2 3">DSM 436</strain>
    </source>
</reference>
<evidence type="ECO:0000313" key="2">
    <source>
        <dbReference type="EMBL" id="EYF00547.1"/>
    </source>
</evidence>
<organism evidence="2 3">
    <name type="scientific">Chondromyces apiculatus DSM 436</name>
    <dbReference type="NCBI Taxonomy" id="1192034"/>
    <lineage>
        <taxon>Bacteria</taxon>
        <taxon>Pseudomonadati</taxon>
        <taxon>Myxococcota</taxon>
        <taxon>Polyangia</taxon>
        <taxon>Polyangiales</taxon>
        <taxon>Polyangiaceae</taxon>
        <taxon>Chondromyces</taxon>
    </lineage>
</organism>
<dbReference type="Proteomes" id="UP000019678">
    <property type="component" value="Unassembled WGS sequence"/>
</dbReference>
<keyword evidence="3" id="KW-1185">Reference proteome</keyword>
<feature type="region of interest" description="Disordered" evidence="1">
    <location>
        <begin position="45"/>
        <end position="75"/>
    </location>
</feature>
<feature type="compositionally biased region" description="Basic and acidic residues" evidence="1">
    <location>
        <begin position="59"/>
        <end position="68"/>
    </location>
</feature>
<dbReference type="STRING" id="1192034.CAP_0476"/>
<name>A0A017SUZ2_9BACT</name>
<evidence type="ECO:0000313" key="3">
    <source>
        <dbReference type="Proteomes" id="UP000019678"/>
    </source>
</evidence>
<gene>
    <name evidence="2" type="ORF">CAP_0476</name>
</gene>
<evidence type="ECO:0000256" key="1">
    <source>
        <dbReference type="SAM" id="MobiDB-lite"/>
    </source>
</evidence>
<dbReference type="EMBL" id="ASRX01000106">
    <property type="protein sequence ID" value="EYF00547.1"/>
    <property type="molecule type" value="Genomic_DNA"/>
</dbReference>
<protein>
    <submittedName>
        <fullName evidence="2">Uncharacterized protein</fullName>
    </submittedName>
</protein>
<proteinExistence type="predicted"/>